<feature type="domain" description="Reverse transcriptase RNase H-like" evidence="9">
    <location>
        <begin position="343"/>
        <end position="445"/>
    </location>
</feature>
<dbReference type="InterPro" id="IPR051320">
    <property type="entry name" value="Viral_Replic_Matur_Polypro"/>
</dbReference>
<sequence length="554" mass="61731">MAVLPEIPLTADIKIEDLKWLIGKGNALPPAAKGVVCDIDVGNAKPIAQRKLADLIRGLPSTRMVRASKSPWASPIVIIVKKNGVDIRPCVDYRLVNSLTQLMIYTMPLVTDLLEDLDKYRWYCSLDMASGFWVVPMTDRASLHHAVRPVRMATHALRTVQRAADISTAHIQRVLSPTGDTPDVFNDGDPVKAGTSSVLGRQPYIDDIPIGGTTWDDLCAKVERLLERREERVGYVTSGVPGPRGIGAWTRGEAKKLESLMTLEFPRTLKGLQSFLGSLNYYHRFILEFAIYATKLYSLSERDFGEYVTYPKAGNQEKYVHAKRAFEALRANIATTSMLKHFDAEKQPVLILYASDWAISAVLAQEHDGVYMPVKFTSQTLKPNELNYNITEKEILALLRGLNDGHTMLVGKTIRVLTRHTTLGWLFRAKCLQGRLSQWAAILSSWRLEVQRSTRGEEELLGTLVASITPRTHVDTTLEEIAPRTRVPRTATIPVLKIGAAERLYVELPKRDVVRAVSGSAEGLTVNKAEYQGILLAYSLLDGLEATHLVAVRR</sequence>
<dbReference type="EMBL" id="NBNE01000162">
    <property type="protein sequence ID" value="OWZ22109.1"/>
    <property type="molecule type" value="Genomic_DNA"/>
</dbReference>
<evidence type="ECO:0000256" key="2">
    <source>
        <dbReference type="ARBA" id="ARBA00022679"/>
    </source>
</evidence>
<dbReference type="Pfam" id="PF17917">
    <property type="entry name" value="RT_RNaseH"/>
    <property type="match status" value="1"/>
</dbReference>
<evidence type="ECO:0000313" key="10">
    <source>
        <dbReference type="EMBL" id="OWZ22109.1"/>
    </source>
</evidence>
<reference evidence="11" key="1">
    <citation type="submission" date="2017-03" db="EMBL/GenBank/DDBJ databases">
        <title>Phytopthora megakarya and P. palmivora, two closely related causual agents of cacao black pod achieved similar genome size and gene model numbers by different mechanisms.</title>
        <authorList>
            <person name="Ali S."/>
            <person name="Shao J."/>
            <person name="Larry D.J."/>
            <person name="Kronmiller B."/>
            <person name="Shen D."/>
            <person name="Strem M.D."/>
            <person name="Melnick R.L."/>
            <person name="Guiltinan M.J."/>
            <person name="Tyler B.M."/>
            <person name="Meinhardt L.W."/>
            <person name="Bailey B.A."/>
        </authorList>
    </citation>
    <scope>NUCLEOTIDE SEQUENCE [LARGE SCALE GENOMIC DNA]</scope>
    <source>
        <strain evidence="11">zdho120</strain>
    </source>
</reference>
<evidence type="ECO:0000259" key="9">
    <source>
        <dbReference type="Pfam" id="PF17917"/>
    </source>
</evidence>
<evidence type="ECO:0000256" key="7">
    <source>
        <dbReference type="ARBA" id="ARBA00022801"/>
    </source>
</evidence>
<keyword evidence="2" id="KW-0808">Transferase</keyword>
<evidence type="ECO:0000256" key="8">
    <source>
        <dbReference type="ARBA" id="ARBA00022918"/>
    </source>
</evidence>
<dbReference type="SUPFAM" id="SSF56672">
    <property type="entry name" value="DNA/RNA polymerases"/>
    <property type="match status" value="1"/>
</dbReference>
<keyword evidence="5" id="KW-0064">Aspartyl protease</keyword>
<gene>
    <name evidence="10" type="ORF">PHMEG_0003251</name>
</gene>
<dbReference type="InterPro" id="IPR043128">
    <property type="entry name" value="Rev_trsase/Diguanyl_cyclase"/>
</dbReference>
<dbReference type="Gene3D" id="3.10.10.10">
    <property type="entry name" value="HIV Type 1 Reverse Transcriptase, subunit A, domain 1"/>
    <property type="match status" value="1"/>
</dbReference>
<proteinExistence type="predicted"/>
<keyword evidence="3" id="KW-0548">Nucleotidyltransferase</keyword>
<comment type="caution">
    <text evidence="10">The sequence shown here is derived from an EMBL/GenBank/DDBJ whole genome shotgun (WGS) entry which is preliminary data.</text>
</comment>
<dbReference type="AlphaFoldDB" id="A0A225WYJ9"/>
<evidence type="ECO:0000256" key="4">
    <source>
        <dbReference type="ARBA" id="ARBA00022722"/>
    </source>
</evidence>
<organism evidence="10 11">
    <name type="scientific">Phytophthora megakarya</name>
    <dbReference type="NCBI Taxonomy" id="4795"/>
    <lineage>
        <taxon>Eukaryota</taxon>
        <taxon>Sar</taxon>
        <taxon>Stramenopiles</taxon>
        <taxon>Oomycota</taxon>
        <taxon>Peronosporomycetes</taxon>
        <taxon>Peronosporales</taxon>
        <taxon>Peronosporaceae</taxon>
        <taxon>Phytophthora</taxon>
    </lineage>
</organism>
<evidence type="ECO:0000256" key="6">
    <source>
        <dbReference type="ARBA" id="ARBA00022759"/>
    </source>
</evidence>
<dbReference type="GO" id="GO:0006508">
    <property type="term" value="P:proteolysis"/>
    <property type="evidence" value="ECO:0007669"/>
    <property type="project" value="UniProtKB-KW"/>
</dbReference>
<evidence type="ECO:0000256" key="1">
    <source>
        <dbReference type="ARBA" id="ARBA00022670"/>
    </source>
</evidence>
<dbReference type="InterPro" id="IPR043502">
    <property type="entry name" value="DNA/RNA_pol_sf"/>
</dbReference>
<evidence type="ECO:0000256" key="3">
    <source>
        <dbReference type="ARBA" id="ARBA00022695"/>
    </source>
</evidence>
<keyword evidence="4" id="KW-0540">Nuclease</keyword>
<dbReference type="Proteomes" id="UP000198211">
    <property type="component" value="Unassembled WGS sequence"/>
</dbReference>
<dbReference type="OrthoDB" id="6433945at2759"/>
<keyword evidence="1" id="KW-0645">Protease</keyword>
<keyword evidence="6" id="KW-0255">Endonuclease</keyword>
<accession>A0A225WYJ9</accession>
<dbReference type="GO" id="GO:0003964">
    <property type="term" value="F:RNA-directed DNA polymerase activity"/>
    <property type="evidence" value="ECO:0007669"/>
    <property type="project" value="UniProtKB-KW"/>
</dbReference>
<dbReference type="GO" id="GO:0004190">
    <property type="term" value="F:aspartic-type endopeptidase activity"/>
    <property type="evidence" value="ECO:0007669"/>
    <property type="project" value="UniProtKB-KW"/>
</dbReference>
<keyword evidence="11" id="KW-1185">Reference proteome</keyword>
<dbReference type="GO" id="GO:0004519">
    <property type="term" value="F:endonuclease activity"/>
    <property type="evidence" value="ECO:0007669"/>
    <property type="project" value="UniProtKB-KW"/>
</dbReference>
<name>A0A225WYJ9_9STRA</name>
<protein>
    <submittedName>
        <fullName evidence="10">Reverse transcriptase</fullName>
    </submittedName>
</protein>
<evidence type="ECO:0000313" key="11">
    <source>
        <dbReference type="Proteomes" id="UP000198211"/>
    </source>
</evidence>
<dbReference type="Gene3D" id="3.30.70.270">
    <property type="match status" value="2"/>
</dbReference>
<dbReference type="PANTHER" id="PTHR33064:SF37">
    <property type="entry name" value="RIBONUCLEASE H"/>
    <property type="match status" value="1"/>
</dbReference>
<dbReference type="CDD" id="cd01647">
    <property type="entry name" value="RT_LTR"/>
    <property type="match status" value="1"/>
</dbReference>
<evidence type="ECO:0000256" key="5">
    <source>
        <dbReference type="ARBA" id="ARBA00022750"/>
    </source>
</evidence>
<keyword evidence="8 10" id="KW-0695">RNA-directed DNA polymerase</keyword>
<dbReference type="InterPro" id="IPR041373">
    <property type="entry name" value="RT_RNaseH"/>
</dbReference>
<keyword evidence="7" id="KW-0378">Hydrolase</keyword>
<dbReference type="PANTHER" id="PTHR33064">
    <property type="entry name" value="POL PROTEIN"/>
    <property type="match status" value="1"/>
</dbReference>